<keyword evidence="5" id="KW-1185">Reference proteome</keyword>
<feature type="repeat" description="NHL" evidence="2">
    <location>
        <begin position="144"/>
        <end position="186"/>
    </location>
</feature>
<name>A0ABV8IM32_9ACTN</name>
<evidence type="ECO:0000313" key="4">
    <source>
        <dbReference type="EMBL" id="MFC4064256.1"/>
    </source>
</evidence>
<dbReference type="PANTHER" id="PTHR46388">
    <property type="entry name" value="NHL REPEAT-CONTAINING PROTEIN 2"/>
    <property type="match status" value="1"/>
</dbReference>
<evidence type="ECO:0000313" key="5">
    <source>
        <dbReference type="Proteomes" id="UP001595867"/>
    </source>
</evidence>
<dbReference type="Proteomes" id="UP001595867">
    <property type="component" value="Unassembled WGS sequence"/>
</dbReference>
<dbReference type="InterPro" id="IPR011042">
    <property type="entry name" value="6-blade_b-propeller_TolB-like"/>
</dbReference>
<keyword evidence="3" id="KW-0732">Signal</keyword>
<keyword evidence="1" id="KW-0677">Repeat</keyword>
<reference evidence="5" key="1">
    <citation type="journal article" date="2019" name="Int. J. Syst. Evol. Microbiol.">
        <title>The Global Catalogue of Microorganisms (GCM) 10K type strain sequencing project: providing services to taxonomists for standard genome sequencing and annotation.</title>
        <authorList>
            <consortium name="The Broad Institute Genomics Platform"/>
            <consortium name="The Broad Institute Genome Sequencing Center for Infectious Disease"/>
            <person name="Wu L."/>
            <person name="Ma J."/>
        </authorList>
    </citation>
    <scope>NUCLEOTIDE SEQUENCE [LARGE SCALE GENOMIC DNA]</scope>
    <source>
        <strain evidence="5">TBRC 5832</strain>
    </source>
</reference>
<dbReference type="SUPFAM" id="SSF101898">
    <property type="entry name" value="NHL repeat"/>
    <property type="match status" value="1"/>
</dbReference>
<dbReference type="InterPro" id="IPR001258">
    <property type="entry name" value="NHL_repeat"/>
</dbReference>
<gene>
    <name evidence="4" type="ORF">ACFO0C_04895</name>
</gene>
<evidence type="ECO:0008006" key="6">
    <source>
        <dbReference type="Google" id="ProtNLM"/>
    </source>
</evidence>
<proteinExistence type="predicted"/>
<accession>A0ABV8IM32</accession>
<comment type="caution">
    <text evidence="4">The sequence shown here is derived from an EMBL/GenBank/DDBJ whole genome shotgun (WGS) entry which is preliminary data.</text>
</comment>
<feature type="signal peptide" evidence="3">
    <location>
        <begin position="1"/>
        <end position="31"/>
    </location>
</feature>
<dbReference type="EMBL" id="JBHSBL010000005">
    <property type="protein sequence ID" value="MFC4064256.1"/>
    <property type="molecule type" value="Genomic_DNA"/>
</dbReference>
<dbReference type="RefSeq" id="WP_378065290.1">
    <property type="nucleotide sequence ID" value="NZ_JBHSBL010000005.1"/>
</dbReference>
<dbReference type="Gene3D" id="2.120.10.30">
    <property type="entry name" value="TolB, C-terminal domain"/>
    <property type="match status" value="6"/>
</dbReference>
<protein>
    <recommendedName>
        <fullName evidence="6">NHL repeat-containing protein</fullName>
    </recommendedName>
</protein>
<feature type="chain" id="PRO_5045966631" description="NHL repeat-containing protein" evidence="3">
    <location>
        <begin position="32"/>
        <end position="977"/>
    </location>
</feature>
<evidence type="ECO:0000256" key="1">
    <source>
        <dbReference type="ARBA" id="ARBA00022737"/>
    </source>
</evidence>
<evidence type="ECO:0000256" key="3">
    <source>
        <dbReference type="SAM" id="SignalP"/>
    </source>
</evidence>
<dbReference type="SUPFAM" id="SSF63829">
    <property type="entry name" value="Calcium-dependent phosphotriesterase"/>
    <property type="match status" value="1"/>
</dbReference>
<organism evidence="4 5">
    <name type="scientific">Actinoplanes subglobosus</name>
    <dbReference type="NCBI Taxonomy" id="1547892"/>
    <lineage>
        <taxon>Bacteria</taxon>
        <taxon>Bacillati</taxon>
        <taxon>Actinomycetota</taxon>
        <taxon>Actinomycetes</taxon>
        <taxon>Micromonosporales</taxon>
        <taxon>Micromonosporaceae</taxon>
        <taxon>Actinoplanes</taxon>
    </lineage>
</organism>
<dbReference type="PROSITE" id="PS51125">
    <property type="entry name" value="NHL"/>
    <property type="match status" value="1"/>
</dbReference>
<sequence length="977" mass="97588">MRRLNRRGATLTVLTALVAGLLGVPAAPALAAAGDLTTSAGGTGNTNSANALTVGVGARGLVLRGNALYVADQQDHVIRRVDLTTGTITVVAGMGAANGQGDGGPATAAGINAPWDLDFDTAGNMFIAAASNHRIRKVDTSGQMSTFYGTGSTSVLNNPQGVGLDASDNVFVADTDNTRIVKITPAGVGSVFGSGLALTEPTNVAFDSAGHLLVADCNSGLDGAIWQYNAAGTARTRIAGNGTNTFADGVAASASGLDCPRGMTVDTTTDTVYFAEAGRNRIRRFTIGGTISTVAGTGTAGITGDGAAATAATVDYPNDVVRDAATGTLYLSQGGSQSVPTWGVRRFTVGGSISTVAGNRWATYSGDGGAATAAQLYHPGGADFDSADTMYIADTDNNRIRKVTGGVISTVAGTGLASGALGDGGAATSAQVRKPQDVAVDGGGNLYIAEFGQHRIRKVTPGGVISTVAGTGTAGASWTGVATTTQINKPYGIAVVANGDLYFADSGNNRVLRVSGTTISVVAGDGTAGASGDDLAAATARLNAPRDVVVDAAGDVYIADSGNKVVRRVRGGIITRVAGVYATAGGNGEGGPATAATMDMPAGLAIDTGGDLYIADGAGTNSGTGSQVVRRVDRHGVIHLVAGRQGSYSYAGDGLAGASTSTRLHTPARMAFDSTGNLHIASSGELRIRQLGLMTSAAWFWVSDAGISATPVVYSWEFVSRTATAIKSVTLTVPVSATTSVYLVSALNLPSTGTVSLSGGVVTYTLASAVTVPAGRHMHLSIAGFTNTASAGVQHSTVTTLTSGGATIDASTSGGVYFSLATAVLPVPRPAAAVTSPVVTKIYVDPLLRPDSTVVTTLAVGVNATNGYTLAVSGTALSGVNGTIAPVSANLAGAVVSGSFGVNRVGYTAAVTGLGAYQATAGSYAGYTTGGETAVTAARPTAVTGDSVQITNRIRIDYLQKAGTYTGTVSYRVTGNY</sequence>
<dbReference type="PANTHER" id="PTHR46388:SF2">
    <property type="entry name" value="NHL REPEAT-CONTAINING PROTEIN 2"/>
    <property type="match status" value="1"/>
</dbReference>
<evidence type="ECO:0000256" key="2">
    <source>
        <dbReference type="PROSITE-ProRule" id="PRU00504"/>
    </source>
</evidence>